<keyword evidence="6" id="KW-1185">Reference proteome</keyword>
<accession>A0AAV0KN66</accession>
<name>A0AAV0KN66_9ROSI</name>
<sequence>MDFSIRVAVETILNEVRSDGVARNVIVSPASLDILLRSLACGAKGPTLDQMLDLLGAQGIEDLNSKAAATMEVLRLAAPENNPPVVADVDNDDDDDSRPYRRRRPKYDDEDVPAIVSCGNGIWVDRRFTVKASFGKLLSEIYRAKSSSVDLQSRPEEAVKEINAWAENSTNGRINKVLSPQDIESNTALVLTNALYFKAMWDGRFFPHCTSNNDFYLLDGTTTVTVPFMRMWEHTYYYASFDEFKVLKLGYQSGRSNGSPSFSMYFFLPHKPDGLPEMLDHPLFRSSEALSQTLGGLEPVRLKKVRIPKWKFARKFEPTETMEKLGLTLPFKMTGDLAEMLEEGGELLYVSKVIQSACIAVDEDGTEAAAVSAVLPGIGAVRCSPSHEKFIADHPFVFMIVESKSQVVLFAGAVFNPLDHE</sequence>
<organism evidence="5 6">
    <name type="scientific">Linum tenue</name>
    <dbReference type="NCBI Taxonomy" id="586396"/>
    <lineage>
        <taxon>Eukaryota</taxon>
        <taxon>Viridiplantae</taxon>
        <taxon>Streptophyta</taxon>
        <taxon>Embryophyta</taxon>
        <taxon>Tracheophyta</taxon>
        <taxon>Spermatophyta</taxon>
        <taxon>Magnoliopsida</taxon>
        <taxon>eudicotyledons</taxon>
        <taxon>Gunneridae</taxon>
        <taxon>Pentapetalae</taxon>
        <taxon>rosids</taxon>
        <taxon>fabids</taxon>
        <taxon>Malpighiales</taxon>
        <taxon>Linaceae</taxon>
        <taxon>Linum</taxon>
    </lineage>
</organism>
<dbReference type="PROSITE" id="PS00284">
    <property type="entry name" value="SERPIN"/>
    <property type="match status" value="1"/>
</dbReference>
<dbReference type="GO" id="GO:0004867">
    <property type="term" value="F:serine-type endopeptidase inhibitor activity"/>
    <property type="evidence" value="ECO:0007669"/>
    <property type="project" value="InterPro"/>
</dbReference>
<proteinExistence type="inferred from homology"/>
<gene>
    <name evidence="5" type="ORF">LITE_LOCUS19113</name>
</gene>
<protein>
    <recommendedName>
        <fullName evidence="4">Serpin domain-containing protein</fullName>
    </recommendedName>
</protein>
<dbReference type="Pfam" id="PF00079">
    <property type="entry name" value="Serpin"/>
    <property type="match status" value="1"/>
</dbReference>
<evidence type="ECO:0000256" key="2">
    <source>
        <dbReference type="RuleBase" id="RU000411"/>
    </source>
</evidence>
<reference evidence="5" key="1">
    <citation type="submission" date="2022-08" db="EMBL/GenBank/DDBJ databases">
        <authorList>
            <person name="Gutierrez-Valencia J."/>
        </authorList>
    </citation>
    <scope>NUCLEOTIDE SEQUENCE</scope>
</reference>
<evidence type="ECO:0000313" key="6">
    <source>
        <dbReference type="Proteomes" id="UP001154282"/>
    </source>
</evidence>
<dbReference type="SUPFAM" id="SSF56574">
    <property type="entry name" value="Serpins"/>
    <property type="match status" value="1"/>
</dbReference>
<dbReference type="Gene3D" id="3.30.497.10">
    <property type="entry name" value="Antithrombin, subunit I, domain 2"/>
    <property type="match status" value="1"/>
</dbReference>
<evidence type="ECO:0000313" key="5">
    <source>
        <dbReference type="EMBL" id="CAI0422396.1"/>
    </source>
</evidence>
<dbReference type="Gene3D" id="2.30.39.10">
    <property type="entry name" value="Alpha-1-antitrypsin, domain 1"/>
    <property type="match status" value="1"/>
</dbReference>
<dbReference type="Proteomes" id="UP001154282">
    <property type="component" value="Unassembled WGS sequence"/>
</dbReference>
<dbReference type="InterPro" id="IPR036186">
    <property type="entry name" value="Serpin_sf"/>
</dbReference>
<comment type="similarity">
    <text evidence="1 2">Belongs to the serpin family.</text>
</comment>
<dbReference type="InterPro" id="IPR042178">
    <property type="entry name" value="Serpin_sf_1"/>
</dbReference>
<dbReference type="InterPro" id="IPR023796">
    <property type="entry name" value="Serpin_dom"/>
</dbReference>
<feature type="domain" description="Serpin" evidence="4">
    <location>
        <begin position="10"/>
        <end position="417"/>
    </location>
</feature>
<dbReference type="PANTHER" id="PTHR11461">
    <property type="entry name" value="SERINE PROTEASE INHIBITOR, SERPIN"/>
    <property type="match status" value="1"/>
</dbReference>
<dbReference type="EMBL" id="CAMGYJ010000005">
    <property type="protein sequence ID" value="CAI0422396.1"/>
    <property type="molecule type" value="Genomic_DNA"/>
</dbReference>
<evidence type="ECO:0000256" key="3">
    <source>
        <dbReference type="SAM" id="MobiDB-lite"/>
    </source>
</evidence>
<dbReference type="SMART" id="SM00093">
    <property type="entry name" value="SERPIN"/>
    <property type="match status" value="1"/>
</dbReference>
<dbReference type="PANTHER" id="PTHR11461:SF211">
    <property type="entry name" value="GH10112P-RELATED"/>
    <property type="match status" value="1"/>
</dbReference>
<dbReference type="InterPro" id="IPR000215">
    <property type="entry name" value="Serpin_fam"/>
</dbReference>
<evidence type="ECO:0000256" key="1">
    <source>
        <dbReference type="ARBA" id="ARBA00009500"/>
    </source>
</evidence>
<dbReference type="InterPro" id="IPR042185">
    <property type="entry name" value="Serpin_sf_2"/>
</dbReference>
<dbReference type="InterPro" id="IPR023795">
    <property type="entry name" value="Serpin_CS"/>
</dbReference>
<comment type="caution">
    <text evidence="5">The sequence shown here is derived from an EMBL/GenBank/DDBJ whole genome shotgun (WGS) entry which is preliminary data.</text>
</comment>
<evidence type="ECO:0000259" key="4">
    <source>
        <dbReference type="SMART" id="SM00093"/>
    </source>
</evidence>
<dbReference type="AlphaFoldDB" id="A0AAV0KN66"/>
<feature type="region of interest" description="Disordered" evidence="3">
    <location>
        <begin position="82"/>
        <end position="106"/>
    </location>
</feature>
<dbReference type="GO" id="GO:0005615">
    <property type="term" value="C:extracellular space"/>
    <property type="evidence" value="ECO:0007669"/>
    <property type="project" value="InterPro"/>
</dbReference>